<dbReference type="InterPro" id="IPR011057">
    <property type="entry name" value="Mss4-like_sf"/>
</dbReference>
<feature type="domain" description="TCTP" evidence="6">
    <location>
        <begin position="1"/>
        <end position="57"/>
    </location>
</feature>
<dbReference type="SUPFAM" id="SSF51316">
    <property type="entry name" value="Mss4-like"/>
    <property type="match status" value="1"/>
</dbReference>
<comment type="caution">
    <text evidence="7">The sequence shown here is derived from an EMBL/GenBank/DDBJ whole genome shotgun (WGS) entry which is preliminary data.</text>
</comment>
<keyword evidence="8" id="KW-1185">Reference proteome</keyword>
<dbReference type="PROSITE" id="PS51797">
    <property type="entry name" value="TCTP_3"/>
    <property type="match status" value="1"/>
</dbReference>
<evidence type="ECO:0000313" key="7">
    <source>
        <dbReference type="EMBL" id="KAK1343167.1"/>
    </source>
</evidence>
<comment type="subunit">
    <text evidence="3">Homodimer. Interacts with STEAP3. Interacts with TSC22D1; interaction results in the destabilization of TSC22D1 protein.</text>
</comment>
<organism evidence="7 8">
    <name type="scientific">Cnephaeus nilssonii</name>
    <name type="common">Northern bat</name>
    <name type="synonym">Eptesicus nilssonii</name>
    <dbReference type="NCBI Taxonomy" id="3371016"/>
    <lineage>
        <taxon>Eukaryota</taxon>
        <taxon>Metazoa</taxon>
        <taxon>Chordata</taxon>
        <taxon>Craniata</taxon>
        <taxon>Vertebrata</taxon>
        <taxon>Euteleostomi</taxon>
        <taxon>Mammalia</taxon>
        <taxon>Eutheria</taxon>
        <taxon>Laurasiatheria</taxon>
        <taxon>Chiroptera</taxon>
        <taxon>Yangochiroptera</taxon>
        <taxon>Vespertilionidae</taxon>
        <taxon>Cnephaeus</taxon>
    </lineage>
</organism>
<dbReference type="InterPro" id="IPR011323">
    <property type="entry name" value="Mss4/transl-control_tumour"/>
</dbReference>
<evidence type="ECO:0000256" key="3">
    <source>
        <dbReference type="ARBA" id="ARBA00047116"/>
    </source>
</evidence>
<feature type="region of interest" description="Disordered" evidence="5">
    <location>
        <begin position="200"/>
        <end position="237"/>
    </location>
</feature>
<evidence type="ECO:0000256" key="5">
    <source>
        <dbReference type="SAM" id="MobiDB-lite"/>
    </source>
</evidence>
<dbReference type="AlphaFoldDB" id="A0AA40I640"/>
<dbReference type="PRINTS" id="PR01653">
    <property type="entry name" value="TCTPROTEIN"/>
</dbReference>
<dbReference type="PANTHER" id="PTHR11991:SF0">
    <property type="entry name" value="TRANSLATIONALLY-CONTROLLED TUMOR PROTEIN"/>
    <property type="match status" value="1"/>
</dbReference>
<dbReference type="EMBL" id="JAULJE010000005">
    <property type="protein sequence ID" value="KAK1343167.1"/>
    <property type="molecule type" value="Genomic_DNA"/>
</dbReference>
<dbReference type="Gene3D" id="2.170.150.10">
    <property type="entry name" value="Metal Binding Protein, Guanine Nucleotide Exchange Factor, Chain A"/>
    <property type="match status" value="1"/>
</dbReference>
<dbReference type="Proteomes" id="UP001177744">
    <property type="component" value="Unassembled WGS sequence"/>
</dbReference>
<accession>A0AA40I640</accession>
<protein>
    <recommendedName>
        <fullName evidence="1">Translationally-controlled tumor protein</fullName>
    </recommendedName>
</protein>
<dbReference type="GO" id="GO:0005509">
    <property type="term" value="F:calcium ion binding"/>
    <property type="evidence" value="ECO:0007669"/>
    <property type="project" value="TreeGrafter"/>
</dbReference>
<evidence type="ECO:0000256" key="4">
    <source>
        <dbReference type="PROSITE-ProRule" id="PRU01133"/>
    </source>
</evidence>
<comment type="function">
    <text evidence="2">Involved in calcium binding and microtubule stabilization. Acts as a negative regulator of TSC22D1-mediated apoptosis, via interaction with and destabilization of TSC22D1 protein.</text>
</comment>
<sequence>MTMMAVYCGNASAEGPEGEGTESTVITGVGIVMNHHLQATSFTKEAYKERIRDYMKSKGTTPYATRLHSINKMAQSTAIVKGDQEQDRRQGSAAGLEYSALLLGPYDLANIMVMEISVKKKRYRKTLVSGMGLSFMPTGKHHYLGIYGMPDLRYGIPHNITSNQRTHPLTTEEQKSLKNTVHEPSSFAAEALDRVRPSVSSAGGRVMEYERKVPALRDPSAPSHPRDSLYVGTYTPT</sequence>
<proteinExistence type="inferred from homology"/>
<dbReference type="Pfam" id="PF00838">
    <property type="entry name" value="TCTP"/>
    <property type="match status" value="1"/>
</dbReference>
<dbReference type="InterPro" id="IPR018105">
    <property type="entry name" value="Translational_control_tumour_p"/>
</dbReference>
<dbReference type="PANTHER" id="PTHR11991">
    <property type="entry name" value="TRANSLATIONALLY CONTROLLED TUMOR PROTEIN-RELATED"/>
    <property type="match status" value="1"/>
</dbReference>
<evidence type="ECO:0000313" key="8">
    <source>
        <dbReference type="Proteomes" id="UP001177744"/>
    </source>
</evidence>
<evidence type="ECO:0000259" key="6">
    <source>
        <dbReference type="PROSITE" id="PS51797"/>
    </source>
</evidence>
<comment type="similarity">
    <text evidence="4">Belongs to the TCTP family.</text>
</comment>
<evidence type="ECO:0000256" key="1">
    <source>
        <dbReference type="ARBA" id="ARBA00040832"/>
    </source>
</evidence>
<gene>
    <name evidence="7" type="ORF">QTO34_015943</name>
</gene>
<dbReference type="InterPro" id="IPR034737">
    <property type="entry name" value="TCTP"/>
</dbReference>
<evidence type="ECO:0000256" key="2">
    <source>
        <dbReference type="ARBA" id="ARBA00046053"/>
    </source>
</evidence>
<reference evidence="7" key="1">
    <citation type="submission" date="2023-06" db="EMBL/GenBank/DDBJ databases">
        <title>Reference genome for the Northern bat (Eptesicus nilssonii), a most northern bat species.</title>
        <authorList>
            <person name="Laine V.N."/>
            <person name="Pulliainen A.T."/>
            <person name="Lilley T.M."/>
        </authorList>
    </citation>
    <scope>NUCLEOTIDE SEQUENCE</scope>
    <source>
        <strain evidence="7">BLF_Eptnil</strain>
        <tissue evidence="7">Kidney</tissue>
    </source>
</reference>
<dbReference type="GO" id="GO:0005737">
    <property type="term" value="C:cytoplasm"/>
    <property type="evidence" value="ECO:0007669"/>
    <property type="project" value="TreeGrafter"/>
</dbReference>
<name>A0AA40I640_CNENI</name>